<protein>
    <submittedName>
        <fullName evidence="1">Uncharacterized protein</fullName>
    </submittedName>
</protein>
<keyword evidence="2" id="KW-1185">Reference proteome</keyword>
<comment type="caution">
    <text evidence="1">The sequence shown here is derived from an EMBL/GenBank/DDBJ whole genome shotgun (WGS) entry which is preliminary data.</text>
</comment>
<sequence>MNWLLPIGSIREHHHVEIANSRAAKEPESVMERCQVAGQALKGRSRSSQRYDG</sequence>
<proteinExistence type="predicted"/>
<evidence type="ECO:0000313" key="2">
    <source>
        <dbReference type="Proteomes" id="UP001239626"/>
    </source>
</evidence>
<reference evidence="1 2" key="1">
    <citation type="submission" date="2023-07" db="EMBL/GenBank/DDBJ databases">
        <title>Sorghum-associated microbial communities from plants grown in Nebraska, USA.</title>
        <authorList>
            <person name="Schachtman D."/>
        </authorList>
    </citation>
    <scope>NUCLEOTIDE SEQUENCE [LARGE SCALE GENOMIC DNA]</scope>
    <source>
        <strain evidence="1 2">BE332</strain>
    </source>
</reference>
<organism evidence="1 2">
    <name type="scientific">Cellulomonas humilata</name>
    <dbReference type="NCBI Taxonomy" id="144055"/>
    <lineage>
        <taxon>Bacteria</taxon>
        <taxon>Bacillati</taxon>
        <taxon>Actinomycetota</taxon>
        <taxon>Actinomycetes</taxon>
        <taxon>Micrococcales</taxon>
        <taxon>Cellulomonadaceae</taxon>
        <taxon>Cellulomonas</taxon>
    </lineage>
</organism>
<evidence type="ECO:0000313" key="1">
    <source>
        <dbReference type="EMBL" id="MDQ0375971.1"/>
    </source>
</evidence>
<dbReference type="EMBL" id="JAUSVB010000008">
    <property type="protein sequence ID" value="MDQ0375971.1"/>
    <property type="molecule type" value="Genomic_DNA"/>
</dbReference>
<name>A0ABU0EL10_9CELL</name>
<dbReference type="Proteomes" id="UP001239626">
    <property type="component" value="Unassembled WGS sequence"/>
</dbReference>
<gene>
    <name evidence="1" type="ORF">J2X26_004314</name>
</gene>
<accession>A0ABU0EL10</accession>